<dbReference type="KEGG" id="led:BBK82_07245"/>
<dbReference type="InterPro" id="IPR036890">
    <property type="entry name" value="HATPase_C_sf"/>
</dbReference>
<dbReference type="Gene3D" id="3.30.565.10">
    <property type="entry name" value="Histidine kinase-like ATPase, C-terminal domain"/>
    <property type="match status" value="1"/>
</dbReference>
<sequence length="660" mass="72985">MGWEQIRAGRDALGDYLKVSPLDAVAELVWNSLDAEADEVSIDIEYDGMGTDEVRYVSQVAVTDNGHGMSHERARSAFLSLGDSWKKGLGGRTVNKKRALHGKKGKGRFFVYGIGGFVRWTSVSATPDGNVLVEVVGEEQRMEGFSISEPVQTEEPTGTRVTVQAGEGRATAALVRTDFAHQLAARLAGHLLANDDITVLVNGIQLDPAELIDGEPVDIPLTDLDSAEVAEHEPPVLTIVDWTDEMRAAPTIVLCNEEGMALVELDKPVPNTAAKTTGYLKWRRFTGSDMSLALAHMQFPDVISAATKIYETHVRDRLGEITATIVTKLISEGTYPYDTTDIADPIRRTERDMFDLVAVTARSALNSGSRAQREMSARLLKLALEERSEDLDLILTSALGLTGDEREQLADMLKHSTLGNIVGAGAEVARRVELIIALRGAIYGNDSRRRMREVDQLHPLVKDNVWLFGEDWRLSRSEAGLTSVLRDVVHAEAVLEADLTPVPAVRRSDGRAGRLDLVLQRTAGSPGDQHRLVVELKRPSLVIGDKELTQVKTYARTLSKHPAVGASRWTFWLVGADIGDDIEEDVNQVDRAQGHVVKAKNYDIWVTHWGQLLDNATRRLEFYRDQLKYDITQEAATERVRQRHGELLPPEEPMNPAPRR</sequence>
<evidence type="ECO:0000313" key="2">
    <source>
        <dbReference type="EMBL" id="ANZ35909.1"/>
    </source>
</evidence>
<dbReference type="SUPFAM" id="SSF55874">
    <property type="entry name" value="ATPase domain of HSP90 chaperone/DNA topoisomerase II/histidine kinase"/>
    <property type="match status" value="1"/>
</dbReference>
<dbReference type="RefSeq" id="WP_065914316.1">
    <property type="nucleotide sequence ID" value="NZ_CP016793.1"/>
</dbReference>
<evidence type="ECO:0000256" key="1">
    <source>
        <dbReference type="SAM" id="MobiDB-lite"/>
    </source>
</evidence>
<name>A0A1B2HDV7_9PSEU</name>
<dbReference type="EMBL" id="CP016793">
    <property type="protein sequence ID" value="ANZ35909.1"/>
    <property type="molecule type" value="Genomic_DNA"/>
</dbReference>
<accession>A0A1B2HDV7</accession>
<dbReference type="OrthoDB" id="8765545at2"/>
<organism evidence="2 3">
    <name type="scientific">Lentzea guizhouensis</name>
    <dbReference type="NCBI Taxonomy" id="1586287"/>
    <lineage>
        <taxon>Bacteria</taxon>
        <taxon>Bacillati</taxon>
        <taxon>Actinomycetota</taxon>
        <taxon>Actinomycetes</taxon>
        <taxon>Pseudonocardiales</taxon>
        <taxon>Pseudonocardiaceae</taxon>
        <taxon>Lentzea</taxon>
    </lineage>
</organism>
<evidence type="ECO:0008006" key="4">
    <source>
        <dbReference type="Google" id="ProtNLM"/>
    </source>
</evidence>
<feature type="region of interest" description="Disordered" evidence="1">
    <location>
        <begin position="638"/>
        <end position="660"/>
    </location>
</feature>
<dbReference type="Proteomes" id="UP000093053">
    <property type="component" value="Chromosome"/>
</dbReference>
<dbReference type="STRING" id="1586287.BBK82_07245"/>
<dbReference type="AlphaFoldDB" id="A0A1B2HDV7"/>
<proteinExistence type="predicted"/>
<dbReference type="Pfam" id="PF13589">
    <property type="entry name" value="HATPase_c_3"/>
    <property type="match status" value="1"/>
</dbReference>
<feature type="compositionally biased region" description="Pro residues" evidence="1">
    <location>
        <begin position="650"/>
        <end position="660"/>
    </location>
</feature>
<protein>
    <recommendedName>
        <fullName evidence="4">Histidine kinase</fullName>
    </recommendedName>
</protein>
<keyword evidence="3" id="KW-1185">Reference proteome</keyword>
<reference evidence="2 3" key="1">
    <citation type="submission" date="2016-07" db="EMBL/GenBank/DDBJ databases">
        <title>Complete genome sequence of the Lentzea guizhouensis DHS C013.</title>
        <authorList>
            <person name="Cao C."/>
        </authorList>
    </citation>
    <scope>NUCLEOTIDE SEQUENCE [LARGE SCALE GENOMIC DNA]</scope>
    <source>
        <strain evidence="2 3">DHS C013</strain>
    </source>
</reference>
<gene>
    <name evidence="2" type="ORF">BBK82_07245</name>
</gene>
<evidence type="ECO:0000313" key="3">
    <source>
        <dbReference type="Proteomes" id="UP000093053"/>
    </source>
</evidence>